<dbReference type="GO" id="GO:0055088">
    <property type="term" value="P:lipid homeostasis"/>
    <property type="evidence" value="ECO:0007669"/>
    <property type="project" value="TreeGrafter"/>
</dbReference>
<evidence type="ECO:0000256" key="5">
    <source>
        <dbReference type="ARBA" id="ARBA00006288"/>
    </source>
</evidence>
<evidence type="ECO:0000259" key="19">
    <source>
        <dbReference type="Pfam" id="PF22924"/>
    </source>
</evidence>
<dbReference type="InterPro" id="IPR037069">
    <property type="entry name" value="AcylCoA_DH/ox_N_sf"/>
</dbReference>
<keyword evidence="6 13" id="KW-0285">Flavoprotein</keyword>
<feature type="domain" description="Acyl-CoA oxidase C-alpha1" evidence="19">
    <location>
        <begin position="296"/>
        <end position="466"/>
    </location>
</feature>
<evidence type="ECO:0000256" key="11">
    <source>
        <dbReference type="ARBA" id="ARBA00023140"/>
    </source>
</evidence>
<evidence type="ECO:0000256" key="15">
    <source>
        <dbReference type="PIRSR" id="PIRSR000168-2"/>
    </source>
</evidence>
<feature type="domain" description="Acyl-CoA oxidase C-terminal" evidence="16">
    <location>
        <begin position="508"/>
        <end position="686"/>
    </location>
</feature>
<comment type="caution">
    <text evidence="20">The sequence shown here is derived from an EMBL/GenBank/DDBJ whole genome shotgun (WGS) entry which is preliminary data.</text>
</comment>
<dbReference type="GO" id="GO:0033540">
    <property type="term" value="P:fatty acid beta-oxidation using acyl-CoA oxidase"/>
    <property type="evidence" value="ECO:0007669"/>
    <property type="project" value="UniProtKB-UniPathway"/>
</dbReference>
<comment type="similarity">
    <text evidence="5 13">Belongs to the acyl-CoA oxidase family.</text>
</comment>
<dbReference type="Proteomes" id="UP000187283">
    <property type="component" value="Unassembled WGS sequence"/>
</dbReference>
<feature type="binding site" evidence="15">
    <location>
        <position position="160"/>
    </location>
    <ligand>
        <name>FAD</name>
        <dbReference type="ChEBI" id="CHEBI:57692"/>
    </ligand>
</feature>
<proteinExistence type="inferred from homology"/>
<protein>
    <recommendedName>
        <fullName evidence="13">Acyl-coenzyme A oxidase</fullName>
    </recommendedName>
</protein>
<comment type="cofactor">
    <cofactor evidence="2">
        <name>FAD</name>
        <dbReference type="ChEBI" id="CHEBI:57692"/>
    </cofactor>
</comment>
<evidence type="ECO:0000256" key="7">
    <source>
        <dbReference type="ARBA" id="ARBA00022827"/>
    </source>
</evidence>
<evidence type="ECO:0000256" key="9">
    <source>
        <dbReference type="ARBA" id="ARBA00023002"/>
    </source>
</evidence>
<dbReference type="Gene3D" id="2.40.110.10">
    <property type="entry name" value="Butyryl-CoA Dehydrogenase, subunit A, domain 2"/>
    <property type="match status" value="1"/>
</dbReference>
<comment type="subcellular location">
    <subcellularLocation>
        <location evidence="3">Peroxisome</location>
    </subcellularLocation>
</comment>
<dbReference type="Pfam" id="PF22924">
    <property type="entry name" value="ACOX_C_alpha1"/>
    <property type="match status" value="1"/>
</dbReference>
<dbReference type="EMBL" id="LSSN01000093">
    <property type="protein sequence ID" value="OMJ25914.1"/>
    <property type="molecule type" value="Genomic_DNA"/>
</dbReference>
<evidence type="ECO:0000313" key="20">
    <source>
        <dbReference type="EMBL" id="OMJ25914.1"/>
    </source>
</evidence>
<keyword evidence="21" id="KW-1185">Reference proteome</keyword>
<dbReference type="PANTHER" id="PTHR10909">
    <property type="entry name" value="ELECTRON TRANSPORT OXIDOREDUCTASE"/>
    <property type="match status" value="1"/>
</dbReference>
<feature type="domain" description="Acyl-CoA oxidase/dehydrogenase middle" evidence="17">
    <location>
        <begin position="156"/>
        <end position="266"/>
    </location>
</feature>
<dbReference type="AlphaFoldDB" id="A0A1R1YGB6"/>
<dbReference type="Pfam" id="PF02770">
    <property type="entry name" value="Acyl-CoA_dh_M"/>
    <property type="match status" value="1"/>
</dbReference>
<reference evidence="20" key="1">
    <citation type="submission" date="2017-01" db="EMBL/GenBank/DDBJ databases">
        <authorList>
            <person name="Mah S.A."/>
            <person name="Swanson W.J."/>
            <person name="Moy G.W."/>
            <person name="Vacquier V.D."/>
        </authorList>
    </citation>
    <scope>NUCLEOTIDE SEQUENCE [LARGE SCALE GENOMIC DNA]</scope>
    <source>
        <strain evidence="20">GSMNP</strain>
    </source>
</reference>
<dbReference type="FunFam" id="1.20.140.10:FF:000013">
    <property type="entry name" value="Acyl-coenzyme A oxidase"/>
    <property type="match status" value="1"/>
</dbReference>
<dbReference type="InterPro" id="IPR029320">
    <property type="entry name" value="Acyl-CoA_ox_N"/>
</dbReference>
<comment type="catalytic activity">
    <reaction evidence="1">
        <text>a 2,3-saturated acyl-CoA + O2 = a (2E)-enoyl-CoA + H2O2</text>
        <dbReference type="Rhea" id="RHEA:38959"/>
        <dbReference type="ChEBI" id="CHEBI:15379"/>
        <dbReference type="ChEBI" id="CHEBI:16240"/>
        <dbReference type="ChEBI" id="CHEBI:58856"/>
        <dbReference type="ChEBI" id="CHEBI:65111"/>
        <dbReference type="EC" id="1.3.3.6"/>
    </reaction>
</comment>
<dbReference type="FunFam" id="1.20.140.10:FF:000015">
    <property type="entry name" value="Acyl-coenzyme A oxidase"/>
    <property type="match status" value="1"/>
</dbReference>
<dbReference type="Gene3D" id="1.20.140.10">
    <property type="entry name" value="Butyryl-CoA Dehydrogenase, subunit A, domain 3"/>
    <property type="match status" value="2"/>
</dbReference>
<dbReference type="UniPathway" id="UPA00661"/>
<dbReference type="GO" id="GO:0003997">
    <property type="term" value="F:acyl-CoA oxidase activity"/>
    <property type="evidence" value="ECO:0007669"/>
    <property type="project" value="UniProtKB-EC"/>
</dbReference>
<comment type="subunit">
    <text evidence="12">Heteropentamer composed of five different subunits.</text>
</comment>
<evidence type="ECO:0000256" key="12">
    <source>
        <dbReference type="ARBA" id="ARBA00063271"/>
    </source>
</evidence>
<evidence type="ECO:0000256" key="1">
    <source>
        <dbReference type="ARBA" id="ARBA00001201"/>
    </source>
</evidence>
<dbReference type="InterPro" id="IPR006091">
    <property type="entry name" value="Acyl-CoA_Oxase/DH_mid-dom"/>
</dbReference>
<dbReference type="OrthoDB" id="538336at2759"/>
<dbReference type="GO" id="GO:0005777">
    <property type="term" value="C:peroxisome"/>
    <property type="evidence" value="ECO:0007669"/>
    <property type="project" value="UniProtKB-SubCell"/>
</dbReference>
<sequence length="702" mass="78105">MAPTEKNNSDKTLAVKPPCPMQSLAEERLNPAFPVQEMTDFINGGRDITELKRTMFLEMERDPNWKIDDYPNLSLSEIRERTMKKVSGVADRLLTESRSKFMMRMSLMSVVDPGFWTRFGVHFGLFLGALTGQATPSQFNYWVQKGALSLRGMVGCFGMTELGHGSNVAGLETTATFDESHDQFIINTPTLTATKWWIGGAAQTATHCSVYARLIIKGVDYGVKVFIVQLRDPKTFNLMQGVNIGDIGKKMGRDQIDNGWIQFTNVRIPRSYMLMKHTKVSSTGKVTEPPMAQLAYGALIMGRVSMVSDSANVSRRALTIAIRYAAVRRQFTSGPAGSLETKLLDYTIHQHRLLPLLAQSFAIGFAARKLNQQYELLMAGLEGSKPGSDIKLILEDLKETHATSAGLKAFCTWDCLNIIDQCRQSLGGHGYSAYTGLSTSYQDFAVHCTWEGDNTILMLQCGRFLVTSAEKFKKNLPTPANLSYLGKAGSGEKFNSCTSTNPDEICSIETLKEAWACVAAYSILKAHKLYKESVSTGSTMDQAYEATSASRLHAAKMHITAYLFHCLSDAIYTNECTPGIVEPLKSLALLYGISSIIKNSGEFLQCKYFDSKQINTLNKKLDELCLSVRKYAVLLVDSFAYPDYVINSPLGKYDGNVYETYFNLVNRLNPNKPVPYFETLIKPMLNRSLETDEGPELEIDTE</sequence>
<evidence type="ECO:0000256" key="10">
    <source>
        <dbReference type="ARBA" id="ARBA00023098"/>
    </source>
</evidence>
<evidence type="ECO:0000256" key="8">
    <source>
        <dbReference type="ARBA" id="ARBA00022832"/>
    </source>
</evidence>
<evidence type="ECO:0000256" key="4">
    <source>
        <dbReference type="ARBA" id="ARBA00004846"/>
    </source>
</evidence>
<dbReference type="STRING" id="133412.A0A1R1YGB6"/>
<feature type="domain" description="Acyl-coenzyme A oxidase N-terminal" evidence="18">
    <location>
        <begin position="35"/>
        <end position="145"/>
    </location>
</feature>
<dbReference type="FunFam" id="1.10.540.10:FF:000018">
    <property type="entry name" value="Acyl-coenzyme A oxidase"/>
    <property type="match status" value="1"/>
</dbReference>
<dbReference type="PIRSF" id="PIRSF000168">
    <property type="entry name" value="Acyl-CoA_oxidase"/>
    <property type="match status" value="1"/>
</dbReference>
<evidence type="ECO:0000313" key="21">
    <source>
        <dbReference type="Proteomes" id="UP000187283"/>
    </source>
</evidence>
<dbReference type="InterPro" id="IPR002655">
    <property type="entry name" value="Acyl-CoA_oxidase_C"/>
</dbReference>
<dbReference type="PANTHER" id="PTHR10909:SF352">
    <property type="entry name" value="ACYL-COENZYME A OXIDASE-LIKE PROTEIN"/>
    <property type="match status" value="1"/>
</dbReference>
<keyword evidence="9" id="KW-0560">Oxidoreductase</keyword>
<dbReference type="SUPFAM" id="SSF56645">
    <property type="entry name" value="Acyl-CoA dehydrogenase NM domain-like"/>
    <property type="match status" value="1"/>
</dbReference>
<keyword evidence="10" id="KW-0443">Lipid metabolism</keyword>
<feature type="active site" description="Proton acceptor" evidence="14">
    <location>
        <position position="451"/>
    </location>
</feature>
<evidence type="ECO:0000256" key="13">
    <source>
        <dbReference type="PIRNR" id="PIRNR000168"/>
    </source>
</evidence>
<organism evidence="20 21">
    <name type="scientific">Smittium culicis</name>
    <dbReference type="NCBI Taxonomy" id="133412"/>
    <lineage>
        <taxon>Eukaryota</taxon>
        <taxon>Fungi</taxon>
        <taxon>Fungi incertae sedis</taxon>
        <taxon>Zoopagomycota</taxon>
        <taxon>Kickxellomycotina</taxon>
        <taxon>Harpellomycetes</taxon>
        <taxon>Harpellales</taxon>
        <taxon>Legeriomycetaceae</taxon>
        <taxon>Smittium</taxon>
    </lineage>
</organism>
<feature type="binding site" evidence="15">
    <location>
        <position position="199"/>
    </location>
    <ligand>
        <name>FAD</name>
        <dbReference type="ChEBI" id="CHEBI:57692"/>
    </ligand>
</feature>
<dbReference type="GO" id="GO:0071949">
    <property type="term" value="F:FAD binding"/>
    <property type="evidence" value="ECO:0007669"/>
    <property type="project" value="InterPro"/>
</dbReference>
<accession>A0A1R1YGB6</accession>
<keyword evidence="7 13" id="KW-0274">FAD</keyword>
<dbReference type="Pfam" id="PF14749">
    <property type="entry name" value="Acyl-CoA_ox_N"/>
    <property type="match status" value="1"/>
</dbReference>
<evidence type="ECO:0000259" key="16">
    <source>
        <dbReference type="Pfam" id="PF01756"/>
    </source>
</evidence>
<dbReference type="InterPro" id="IPR036250">
    <property type="entry name" value="AcylCo_DH-like_C"/>
</dbReference>
<evidence type="ECO:0000259" key="18">
    <source>
        <dbReference type="Pfam" id="PF14749"/>
    </source>
</evidence>
<dbReference type="InterPro" id="IPR009100">
    <property type="entry name" value="AcylCoA_DH/oxidase_NM_dom_sf"/>
</dbReference>
<gene>
    <name evidence="20" type="ORF">AYI70_g573</name>
</gene>
<keyword evidence="8" id="KW-0276">Fatty acid metabolism</keyword>
<evidence type="ECO:0000259" key="17">
    <source>
        <dbReference type="Pfam" id="PF02770"/>
    </source>
</evidence>
<comment type="pathway">
    <text evidence="4">Lipid metabolism; peroxisomal fatty acid beta-oxidation.</text>
</comment>
<dbReference type="Pfam" id="PF01756">
    <property type="entry name" value="ACOX"/>
    <property type="match status" value="1"/>
</dbReference>
<evidence type="ECO:0000256" key="3">
    <source>
        <dbReference type="ARBA" id="ARBA00004275"/>
    </source>
</evidence>
<dbReference type="InterPro" id="IPR046373">
    <property type="entry name" value="Acyl-CoA_Oxase/DH_mid-dom_sf"/>
</dbReference>
<dbReference type="Gene3D" id="1.10.540.10">
    <property type="entry name" value="Acyl-CoA dehydrogenase/oxidase, N-terminal domain"/>
    <property type="match status" value="1"/>
</dbReference>
<evidence type="ECO:0000256" key="14">
    <source>
        <dbReference type="PIRSR" id="PIRSR000168-1"/>
    </source>
</evidence>
<dbReference type="SUPFAM" id="SSF47203">
    <property type="entry name" value="Acyl-CoA dehydrogenase C-terminal domain-like"/>
    <property type="match status" value="2"/>
</dbReference>
<dbReference type="InterPro" id="IPR012258">
    <property type="entry name" value="Acyl-CoA_oxidase"/>
</dbReference>
<keyword evidence="11" id="KW-0576">Peroxisome</keyword>
<dbReference type="InterPro" id="IPR055060">
    <property type="entry name" value="ACOX_C_alpha1"/>
</dbReference>
<evidence type="ECO:0000256" key="6">
    <source>
        <dbReference type="ARBA" id="ARBA00022630"/>
    </source>
</evidence>
<name>A0A1R1YGB6_9FUNG</name>
<dbReference type="GO" id="GO:0005504">
    <property type="term" value="F:fatty acid binding"/>
    <property type="evidence" value="ECO:0007669"/>
    <property type="project" value="TreeGrafter"/>
</dbReference>
<dbReference type="FunFam" id="2.40.110.10:FF:000003">
    <property type="entry name" value="Acyl-coenzyme A oxidase"/>
    <property type="match status" value="1"/>
</dbReference>
<evidence type="ECO:0000256" key="2">
    <source>
        <dbReference type="ARBA" id="ARBA00001974"/>
    </source>
</evidence>